<dbReference type="CDD" id="cd04301">
    <property type="entry name" value="NAT_SF"/>
    <property type="match status" value="1"/>
</dbReference>
<evidence type="ECO:0000259" key="1">
    <source>
        <dbReference type="Pfam" id="PF00583"/>
    </source>
</evidence>
<dbReference type="GO" id="GO:1905502">
    <property type="term" value="F:acetyl-CoA binding"/>
    <property type="evidence" value="ECO:0007669"/>
    <property type="project" value="TreeGrafter"/>
</dbReference>
<dbReference type="InterPro" id="IPR039840">
    <property type="entry name" value="NAA80"/>
</dbReference>
<keyword evidence="3" id="KW-1185">Reference proteome</keyword>
<sequence>MEVAPLHKHPKLTDASRSHALSKSCDQLHVCLAFIKQGGSQTEVLGFSKLSSVQGISNACLVGSVIVREMDRGKGLGKVLMNLTEDYARRLGTRTVYLNTIDKDSFYAMDMSDAAHSLPVITDHHSNGTLCQPPSGTPLLLENRSDNTTTARLNSCESNCEQTVISITPPAPPPPTNNCSHPTAPLRSYSRAIIKMNPNCVIWMKKDL</sequence>
<evidence type="ECO:0000313" key="3">
    <source>
        <dbReference type="Proteomes" id="UP000678393"/>
    </source>
</evidence>
<evidence type="ECO:0000313" key="2">
    <source>
        <dbReference type="EMBL" id="CAG5116447.1"/>
    </source>
</evidence>
<reference evidence="2" key="1">
    <citation type="submission" date="2021-04" db="EMBL/GenBank/DDBJ databases">
        <authorList>
            <consortium name="Molecular Ecology Group"/>
        </authorList>
    </citation>
    <scope>NUCLEOTIDE SEQUENCE</scope>
</reference>
<dbReference type="OrthoDB" id="329272at2759"/>
<dbReference type="GO" id="GO:0008080">
    <property type="term" value="F:N-acetyltransferase activity"/>
    <property type="evidence" value="ECO:0007669"/>
    <property type="project" value="InterPro"/>
</dbReference>
<proteinExistence type="predicted"/>
<dbReference type="InterPro" id="IPR000182">
    <property type="entry name" value="GNAT_dom"/>
</dbReference>
<dbReference type="InterPro" id="IPR016181">
    <property type="entry name" value="Acyl_CoA_acyltransferase"/>
</dbReference>
<dbReference type="EMBL" id="CAJHNH020000258">
    <property type="protein sequence ID" value="CAG5116447.1"/>
    <property type="molecule type" value="Genomic_DNA"/>
</dbReference>
<dbReference type="Pfam" id="PF00583">
    <property type="entry name" value="Acetyltransf_1"/>
    <property type="match status" value="1"/>
</dbReference>
<gene>
    <name evidence="2" type="ORF">CUNI_LOCUS2005</name>
</gene>
<dbReference type="PANTHER" id="PTHR13538">
    <property type="entry name" value="N-ACETYLTRANSFERASE 6"/>
    <property type="match status" value="1"/>
</dbReference>
<dbReference type="Gene3D" id="3.40.630.30">
    <property type="match status" value="1"/>
</dbReference>
<comment type="caution">
    <text evidence="2">The sequence shown here is derived from an EMBL/GenBank/DDBJ whole genome shotgun (WGS) entry which is preliminary data.</text>
</comment>
<dbReference type="AlphaFoldDB" id="A0A8S3YHB4"/>
<dbReference type="PANTHER" id="PTHR13538:SF4">
    <property type="entry name" value="N-ALPHA-ACETYLTRANSFERASE 80"/>
    <property type="match status" value="1"/>
</dbReference>
<protein>
    <recommendedName>
        <fullName evidence="1">N-acetyltransferase domain-containing protein</fullName>
    </recommendedName>
</protein>
<feature type="domain" description="N-acetyltransferase" evidence="1">
    <location>
        <begin position="35"/>
        <end position="103"/>
    </location>
</feature>
<dbReference type="SUPFAM" id="SSF55729">
    <property type="entry name" value="Acyl-CoA N-acyltransferases (Nat)"/>
    <property type="match status" value="1"/>
</dbReference>
<accession>A0A8S3YHB4</accession>
<organism evidence="2 3">
    <name type="scientific">Candidula unifasciata</name>
    <dbReference type="NCBI Taxonomy" id="100452"/>
    <lineage>
        <taxon>Eukaryota</taxon>
        <taxon>Metazoa</taxon>
        <taxon>Spiralia</taxon>
        <taxon>Lophotrochozoa</taxon>
        <taxon>Mollusca</taxon>
        <taxon>Gastropoda</taxon>
        <taxon>Heterobranchia</taxon>
        <taxon>Euthyneura</taxon>
        <taxon>Panpulmonata</taxon>
        <taxon>Eupulmonata</taxon>
        <taxon>Stylommatophora</taxon>
        <taxon>Helicina</taxon>
        <taxon>Helicoidea</taxon>
        <taxon>Geomitridae</taxon>
        <taxon>Candidula</taxon>
    </lineage>
</organism>
<name>A0A8S3YHB4_9EUPU</name>
<dbReference type="Proteomes" id="UP000678393">
    <property type="component" value="Unassembled WGS sequence"/>
</dbReference>
<dbReference type="GO" id="GO:0005737">
    <property type="term" value="C:cytoplasm"/>
    <property type="evidence" value="ECO:0007669"/>
    <property type="project" value="TreeGrafter"/>
</dbReference>